<accession>A0AA88ALA3</accession>
<gene>
    <name evidence="2" type="ORF">TIFTF001_017497</name>
</gene>
<feature type="region of interest" description="Disordered" evidence="1">
    <location>
        <begin position="34"/>
        <end position="113"/>
    </location>
</feature>
<evidence type="ECO:0000313" key="2">
    <source>
        <dbReference type="EMBL" id="GMN48328.1"/>
    </source>
</evidence>
<comment type="caution">
    <text evidence="2">The sequence shown here is derived from an EMBL/GenBank/DDBJ whole genome shotgun (WGS) entry which is preliminary data.</text>
</comment>
<dbReference type="Proteomes" id="UP001187192">
    <property type="component" value="Unassembled WGS sequence"/>
</dbReference>
<dbReference type="EMBL" id="BTGU01000028">
    <property type="protein sequence ID" value="GMN48328.1"/>
    <property type="molecule type" value="Genomic_DNA"/>
</dbReference>
<dbReference type="Gramene" id="FCD_00027497-RA">
    <property type="protein sequence ID" value="FCD_00027497-RA:cds"/>
    <property type="gene ID" value="FCD_00027497"/>
</dbReference>
<evidence type="ECO:0000256" key="1">
    <source>
        <dbReference type="SAM" id="MobiDB-lite"/>
    </source>
</evidence>
<name>A0AA88ALA3_FICCA</name>
<dbReference type="AlphaFoldDB" id="A0AA88ALA3"/>
<feature type="compositionally biased region" description="Polar residues" evidence="1">
    <location>
        <begin position="69"/>
        <end position="79"/>
    </location>
</feature>
<keyword evidence="3" id="KW-1185">Reference proteome</keyword>
<protein>
    <submittedName>
        <fullName evidence="2">Uncharacterized protein</fullName>
    </submittedName>
</protein>
<feature type="compositionally biased region" description="Basic and acidic residues" evidence="1">
    <location>
        <begin position="86"/>
        <end position="107"/>
    </location>
</feature>
<proteinExistence type="predicted"/>
<sequence>MAGVAAIQTLRNPPYSNERATAAAAATPLIHTWKQSKPIREMQKKPACGTLPKPAKQEARRKRRENPQSEETSLRQNSDYLPIGEDNGRNQETRIGMDVEIPEKREQSGLSGQ</sequence>
<organism evidence="2 3">
    <name type="scientific">Ficus carica</name>
    <name type="common">Common fig</name>
    <dbReference type="NCBI Taxonomy" id="3494"/>
    <lineage>
        <taxon>Eukaryota</taxon>
        <taxon>Viridiplantae</taxon>
        <taxon>Streptophyta</taxon>
        <taxon>Embryophyta</taxon>
        <taxon>Tracheophyta</taxon>
        <taxon>Spermatophyta</taxon>
        <taxon>Magnoliopsida</taxon>
        <taxon>eudicotyledons</taxon>
        <taxon>Gunneridae</taxon>
        <taxon>Pentapetalae</taxon>
        <taxon>rosids</taxon>
        <taxon>fabids</taxon>
        <taxon>Rosales</taxon>
        <taxon>Moraceae</taxon>
        <taxon>Ficeae</taxon>
        <taxon>Ficus</taxon>
    </lineage>
</organism>
<evidence type="ECO:0000313" key="3">
    <source>
        <dbReference type="Proteomes" id="UP001187192"/>
    </source>
</evidence>
<reference evidence="2" key="1">
    <citation type="submission" date="2023-07" db="EMBL/GenBank/DDBJ databases">
        <title>draft genome sequence of fig (Ficus carica).</title>
        <authorList>
            <person name="Takahashi T."/>
            <person name="Nishimura K."/>
        </authorList>
    </citation>
    <scope>NUCLEOTIDE SEQUENCE</scope>
</reference>